<evidence type="ECO:0000256" key="1">
    <source>
        <dbReference type="SAM" id="SignalP"/>
    </source>
</evidence>
<dbReference type="Proteomes" id="UP000694891">
    <property type="component" value="Unplaced"/>
</dbReference>
<sequence>MWKNLSVSRWIFLLSFAVVMLVSASEASNFLQLSCCYEVDNKIRGRIQECFKLRKKGGCAEAFVIRLSRTKWQCISPTHKRINERIKKGDLKCPSAFKRRFED</sequence>
<feature type="signal peptide" evidence="1">
    <location>
        <begin position="1"/>
        <end position="27"/>
    </location>
</feature>
<dbReference type="InterPro" id="IPR036048">
    <property type="entry name" value="Interleukin_8-like_sf"/>
</dbReference>
<feature type="chain" id="PRO_5041416966" evidence="1">
    <location>
        <begin position="28"/>
        <end position="103"/>
    </location>
</feature>
<dbReference type="RefSeq" id="XP_008298864.1">
    <property type="nucleotide sequence ID" value="XM_008300642.1"/>
</dbReference>
<dbReference type="GO" id="GO:0008009">
    <property type="term" value="F:chemokine activity"/>
    <property type="evidence" value="ECO:0007669"/>
    <property type="project" value="InterPro"/>
</dbReference>
<organism evidence="2 3">
    <name type="scientific">Stegastes partitus</name>
    <name type="common">bicolor damselfish</name>
    <dbReference type="NCBI Taxonomy" id="144197"/>
    <lineage>
        <taxon>Eukaryota</taxon>
        <taxon>Metazoa</taxon>
        <taxon>Chordata</taxon>
        <taxon>Craniata</taxon>
        <taxon>Vertebrata</taxon>
        <taxon>Euteleostomi</taxon>
        <taxon>Actinopterygii</taxon>
        <taxon>Neopterygii</taxon>
        <taxon>Teleostei</taxon>
        <taxon>Neoteleostei</taxon>
        <taxon>Acanthomorphata</taxon>
        <taxon>Ovalentaria</taxon>
        <taxon>Pomacentridae</taxon>
        <taxon>Stegastes</taxon>
    </lineage>
</organism>
<proteinExistence type="predicted"/>
<accession>A0A9Y4NKI0</accession>
<name>A0A9Y4NKI0_9TELE</name>
<dbReference type="GeneID" id="103371345"/>
<keyword evidence="2" id="KW-1185">Reference proteome</keyword>
<dbReference type="GO" id="GO:0006955">
    <property type="term" value="P:immune response"/>
    <property type="evidence" value="ECO:0007669"/>
    <property type="project" value="InterPro"/>
</dbReference>
<dbReference type="GO" id="GO:0005576">
    <property type="term" value="C:extracellular region"/>
    <property type="evidence" value="ECO:0007669"/>
    <property type="project" value="InterPro"/>
</dbReference>
<evidence type="ECO:0000313" key="2">
    <source>
        <dbReference type="Proteomes" id="UP000694891"/>
    </source>
</evidence>
<evidence type="ECO:0000313" key="3">
    <source>
        <dbReference type="RefSeq" id="XP_008298864.1"/>
    </source>
</evidence>
<dbReference type="SUPFAM" id="SSF54117">
    <property type="entry name" value="Interleukin 8-like chemokines"/>
    <property type="match status" value="1"/>
</dbReference>
<gene>
    <name evidence="3" type="primary">LOC103371345</name>
</gene>
<reference evidence="3" key="1">
    <citation type="submission" date="2025-08" db="UniProtKB">
        <authorList>
            <consortium name="RefSeq"/>
        </authorList>
    </citation>
    <scope>IDENTIFICATION</scope>
</reference>
<keyword evidence="1" id="KW-0732">Signal</keyword>
<dbReference type="AlphaFoldDB" id="A0A9Y4NKI0"/>
<dbReference type="Gene3D" id="2.40.50.40">
    <property type="match status" value="1"/>
</dbReference>
<protein>
    <submittedName>
        <fullName evidence="3">C-C motif chemokine 28-like</fullName>
    </submittedName>
</protein>